<evidence type="ECO:0000313" key="4">
    <source>
        <dbReference type="Proteomes" id="UP000230066"/>
    </source>
</evidence>
<keyword evidence="2" id="KW-0812">Transmembrane</keyword>
<comment type="caution">
    <text evidence="3">The sequence shown here is derived from an EMBL/GenBank/DDBJ whole genome shotgun (WGS) entry which is preliminary data.</text>
</comment>
<feature type="region of interest" description="Disordered" evidence="1">
    <location>
        <begin position="81"/>
        <end position="216"/>
    </location>
</feature>
<dbReference type="Proteomes" id="UP000230066">
    <property type="component" value="Unassembled WGS sequence"/>
</dbReference>
<organism evidence="3 4">
    <name type="scientific">Fasciola hepatica</name>
    <name type="common">Liver fluke</name>
    <dbReference type="NCBI Taxonomy" id="6192"/>
    <lineage>
        <taxon>Eukaryota</taxon>
        <taxon>Metazoa</taxon>
        <taxon>Spiralia</taxon>
        <taxon>Lophotrochozoa</taxon>
        <taxon>Platyhelminthes</taxon>
        <taxon>Trematoda</taxon>
        <taxon>Digenea</taxon>
        <taxon>Plagiorchiida</taxon>
        <taxon>Echinostomata</taxon>
        <taxon>Echinostomatoidea</taxon>
        <taxon>Fasciolidae</taxon>
        <taxon>Fasciola</taxon>
    </lineage>
</organism>
<protein>
    <submittedName>
        <fullName evidence="3">Uncharacterized protein</fullName>
    </submittedName>
</protein>
<dbReference type="EMBL" id="JXXN02001549">
    <property type="protein sequence ID" value="THD24531.1"/>
    <property type="molecule type" value="Genomic_DNA"/>
</dbReference>
<gene>
    <name evidence="3" type="ORF">D915_004789</name>
</gene>
<keyword evidence="4" id="KW-1185">Reference proteome</keyword>
<evidence type="ECO:0000256" key="1">
    <source>
        <dbReference type="SAM" id="MobiDB-lite"/>
    </source>
</evidence>
<evidence type="ECO:0000256" key="2">
    <source>
        <dbReference type="SAM" id="Phobius"/>
    </source>
</evidence>
<keyword evidence="2" id="KW-0472">Membrane</keyword>
<feature type="compositionally biased region" description="Polar residues" evidence="1">
    <location>
        <begin position="135"/>
        <end position="152"/>
    </location>
</feature>
<reference evidence="3" key="1">
    <citation type="submission" date="2019-03" db="EMBL/GenBank/DDBJ databases">
        <title>Improved annotation for the trematode Fasciola hepatica.</title>
        <authorList>
            <person name="Choi Y.-J."/>
            <person name="Martin J."/>
            <person name="Mitreva M."/>
        </authorList>
    </citation>
    <scope>NUCLEOTIDE SEQUENCE [LARGE SCALE GENOMIC DNA]</scope>
</reference>
<feature type="compositionally biased region" description="Basic and acidic residues" evidence="1">
    <location>
        <begin position="95"/>
        <end position="108"/>
    </location>
</feature>
<proteinExistence type="predicted"/>
<keyword evidence="2" id="KW-1133">Transmembrane helix</keyword>
<dbReference type="AlphaFoldDB" id="A0A4E0RDQ5"/>
<feature type="transmembrane region" description="Helical" evidence="2">
    <location>
        <begin position="6"/>
        <end position="30"/>
    </location>
</feature>
<sequence length="216" mass="24440">MSSYIYVLAPFALGIILAICSSAYCIYIHFSKRRLVKRVRAQMLARIIYGSDTEVEDAQFHADKQRKLSFLPLSNWRNAHVHGKFGNKQSNNLRGQREKSHPKAEEQQKQTIRGNVDGLLGESSPYLNMPGAPGRSSSQFSGDSREQPNTQYLLDAKRNSHTTQLPSNKNRPGEAQRIYENAGARKHRQSNVSNYQYNKYVAPDARGSLSSLRQGR</sequence>
<name>A0A4E0RDQ5_FASHE</name>
<evidence type="ECO:0000313" key="3">
    <source>
        <dbReference type="EMBL" id="THD24531.1"/>
    </source>
</evidence>
<accession>A0A4E0RDQ5</accession>
<feature type="compositionally biased region" description="Polar residues" evidence="1">
    <location>
        <begin position="161"/>
        <end position="170"/>
    </location>
</feature>